<feature type="region of interest" description="Disordered" evidence="1">
    <location>
        <begin position="88"/>
        <end position="110"/>
    </location>
</feature>
<feature type="transmembrane region" description="Helical" evidence="2">
    <location>
        <begin position="271"/>
        <end position="296"/>
    </location>
</feature>
<feature type="transmembrane region" description="Helical" evidence="2">
    <location>
        <begin position="624"/>
        <end position="642"/>
    </location>
</feature>
<dbReference type="PANTHER" id="PTHR43471">
    <property type="entry name" value="ABC TRANSPORTER PERMEASE"/>
    <property type="match status" value="1"/>
</dbReference>
<feature type="transmembrane region" description="Helical" evidence="2">
    <location>
        <begin position="684"/>
        <end position="703"/>
    </location>
</feature>
<evidence type="ECO:0000259" key="3">
    <source>
        <dbReference type="Pfam" id="PF02517"/>
    </source>
</evidence>
<evidence type="ECO:0000256" key="1">
    <source>
        <dbReference type="SAM" id="MobiDB-lite"/>
    </source>
</evidence>
<feature type="transmembrane region" description="Helical" evidence="2">
    <location>
        <begin position="599"/>
        <end position="618"/>
    </location>
</feature>
<feature type="compositionally biased region" description="Pro residues" evidence="1">
    <location>
        <begin position="95"/>
        <end position="107"/>
    </location>
</feature>
<feature type="transmembrane region" description="Helical" evidence="2">
    <location>
        <begin position="29"/>
        <end position="51"/>
    </location>
</feature>
<evidence type="ECO:0000313" key="4">
    <source>
        <dbReference type="EMBL" id="HEN15518.1"/>
    </source>
</evidence>
<feature type="transmembrane region" description="Helical" evidence="2">
    <location>
        <begin position="514"/>
        <end position="536"/>
    </location>
</feature>
<comment type="caution">
    <text evidence="4">The sequence shown here is derived from an EMBL/GenBank/DDBJ whole genome shotgun (WGS) entry which is preliminary data.</text>
</comment>
<proteinExistence type="predicted"/>
<keyword evidence="4" id="KW-0378">Hydrolase</keyword>
<gene>
    <name evidence="4" type="ORF">ENQ76_08635</name>
</gene>
<keyword evidence="2" id="KW-0472">Membrane</keyword>
<keyword evidence="2" id="KW-0812">Transmembrane</keyword>
<reference evidence="4" key="1">
    <citation type="journal article" date="2020" name="mSystems">
        <title>Genome- and Community-Level Interaction Insights into Carbon Utilization and Element Cycling Functions of Hydrothermarchaeota in Hydrothermal Sediment.</title>
        <authorList>
            <person name="Zhou Z."/>
            <person name="Liu Y."/>
            <person name="Xu W."/>
            <person name="Pan J."/>
            <person name="Luo Z.H."/>
            <person name="Li M."/>
        </authorList>
    </citation>
    <scope>NUCLEOTIDE SEQUENCE [LARGE SCALE GENOMIC DNA]</scope>
    <source>
        <strain evidence="4">SpSt-339</strain>
    </source>
</reference>
<feature type="transmembrane region" description="Helical" evidence="2">
    <location>
        <begin position="316"/>
        <end position="335"/>
    </location>
</feature>
<accession>A0A7C2K0S2</accession>
<dbReference type="NCBIfam" id="NF041647">
    <property type="entry name" value="ABC_perm_CPBP"/>
    <property type="match status" value="1"/>
</dbReference>
<feature type="transmembrane region" description="Helical" evidence="2">
    <location>
        <begin position="482"/>
        <end position="502"/>
    </location>
</feature>
<dbReference type="GO" id="GO:0080120">
    <property type="term" value="P:CAAX-box protein maturation"/>
    <property type="evidence" value="ECO:0007669"/>
    <property type="project" value="UniProtKB-ARBA"/>
</dbReference>
<dbReference type="InterPro" id="IPR003675">
    <property type="entry name" value="Rce1/LyrA-like_dom"/>
</dbReference>
<name>A0A7C2K0S2_9PLAN</name>
<keyword evidence="4" id="KW-0482">Metalloprotease</keyword>
<dbReference type="Pfam" id="PF12679">
    <property type="entry name" value="ABC2_membrane_2"/>
    <property type="match status" value="1"/>
</dbReference>
<keyword evidence="2" id="KW-1133">Transmembrane helix</keyword>
<feature type="transmembrane region" description="Helical" evidence="2">
    <location>
        <begin position="452"/>
        <end position="470"/>
    </location>
</feature>
<dbReference type="AlphaFoldDB" id="A0A7C2K0S2"/>
<dbReference type="GO" id="GO:0006508">
    <property type="term" value="P:proteolysis"/>
    <property type="evidence" value="ECO:0007669"/>
    <property type="project" value="UniProtKB-KW"/>
</dbReference>
<evidence type="ECO:0000256" key="2">
    <source>
        <dbReference type="SAM" id="Phobius"/>
    </source>
</evidence>
<protein>
    <submittedName>
        <fullName evidence="4">CPBP family intramembrane metalloprotease</fullName>
    </submittedName>
</protein>
<dbReference type="GO" id="GO:0004175">
    <property type="term" value="F:endopeptidase activity"/>
    <property type="evidence" value="ECO:0007669"/>
    <property type="project" value="UniProtKB-ARBA"/>
</dbReference>
<keyword evidence="4" id="KW-0645">Protease</keyword>
<dbReference type="Pfam" id="PF02517">
    <property type="entry name" value="Rce1-like"/>
    <property type="match status" value="1"/>
</dbReference>
<dbReference type="GO" id="GO:0005886">
    <property type="term" value="C:plasma membrane"/>
    <property type="evidence" value="ECO:0007669"/>
    <property type="project" value="UniProtKB-SubCell"/>
</dbReference>
<feature type="transmembrane region" description="Helical" evidence="2">
    <location>
        <begin position="395"/>
        <end position="420"/>
    </location>
</feature>
<feature type="transmembrane region" description="Helical" evidence="2">
    <location>
        <begin position="216"/>
        <end position="241"/>
    </location>
</feature>
<feature type="domain" description="CAAX prenyl protease 2/Lysostaphin resistance protein A-like" evidence="3">
    <location>
        <begin position="569"/>
        <end position="660"/>
    </location>
</feature>
<feature type="transmembrane region" description="Helical" evidence="2">
    <location>
        <begin position="347"/>
        <end position="375"/>
    </location>
</feature>
<sequence length="722" mass="78215">MTGRPPLAGRVLRLARKELQETLRDRRTIATLVLMPLLVYPLLGIVFQKFLVAQFAAQTPLEYHIALESYEAAIRFRDAFSQGNRLLGRELEPGKPLPPPPGEPPEPSLSFLYPEGPATLDIGAAVREGTADLGVRVRPLDDTDHGPVQFTDRGPVQFELITRQHSELSREAREFVEERLHAVNDAFIADWIREMEPDLQLPVTWSPTVVPGEAAAAFSLATLVPLVLILMTVTGAVYPAIDLTAGERERGTLEALIAAPVSRRQVLLAKYVAVMTVALLTAIANLTAMTATAFAAGLEDVLFGQSGFTPVMLLEMLALLVVFAAFFSAVILALTSVARSFKEAQAYLIPLMLLSLAPGILAMLPGLRMTLFLAAVPLANIVLLARDLFDGRFDVPLLVMAIGSTCVYTAVALLVAARFFGTDAVLYGSSGTWSDLWRRPARSQSMASLPQGFLALAGLVPAFLLLGGIPARLTAWPLSARLVASATVTVLLFVAWPMLVAIRNRVDLRSGFGLNGASAWAFGGALLAGLSLWPFAYQLEVWTLSAERLRVLVELFRDLEAELQRIPLAVKLVTLAAVPAVCEELFFRGFLFRACRTQWTAGATIVATAACFGLFHVLVRDALLFERFLPTTLMGLALGWVAHQSGSTLPGMLLHVLHNGLLLSLGTWLNPEQHGWLSEERQSLPAWVLAVAAVGVIAAAALLQRSRAVPTPRPTTVYEPTP</sequence>
<organism evidence="4">
    <name type="scientific">Schlesneria paludicola</name>
    <dbReference type="NCBI Taxonomy" id="360056"/>
    <lineage>
        <taxon>Bacteria</taxon>
        <taxon>Pseudomonadati</taxon>
        <taxon>Planctomycetota</taxon>
        <taxon>Planctomycetia</taxon>
        <taxon>Planctomycetales</taxon>
        <taxon>Planctomycetaceae</taxon>
        <taxon>Schlesneria</taxon>
    </lineage>
</organism>
<dbReference type="PANTHER" id="PTHR43471:SF3">
    <property type="entry name" value="ABC TRANSPORTER PERMEASE PROTEIN NATB"/>
    <property type="match status" value="1"/>
</dbReference>
<dbReference type="GO" id="GO:0008237">
    <property type="term" value="F:metallopeptidase activity"/>
    <property type="evidence" value="ECO:0007669"/>
    <property type="project" value="UniProtKB-KW"/>
</dbReference>
<dbReference type="EMBL" id="DSOK01000246">
    <property type="protein sequence ID" value="HEN15518.1"/>
    <property type="molecule type" value="Genomic_DNA"/>
</dbReference>
<dbReference type="GO" id="GO:0140359">
    <property type="term" value="F:ABC-type transporter activity"/>
    <property type="evidence" value="ECO:0007669"/>
    <property type="project" value="InterPro"/>
</dbReference>